<dbReference type="InterPro" id="IPR055314">
    <property type="entry name" value="At2g29880-like"/>
</dbReference>
<reference evidence="2" key="1">
    <citation type="journal article" date="2023" name="Plant J.">
        <title>Genome sequences and population genomics provide insights into the demographic history, inbreeding, and mutation load of two 'living fossil' tree species of Dipteronia.</title>
        <authorList>
            <person name="Feng Y."/>
            <person name="Comes H.P."/>
            <person name="Chen J."/>
            <person name="Zhu S."/>
            <person name="Lu R."/>
            <person name="Zhang X."/>
            <person name="Li P."/>
            <person name="Qiu J."/>
            <person name="Olsen K.M."/>
            <person name="Qiu Y."/>
        </authorList>
    </citation>
    <scope>NUCLEOTIDE SEQUENCE</scope>
    <source>
        <strain evidence="2">KIB01</strain>
    </source>
</reference>
<sequence length="193" mass="21700">MSCCVTSSVLVGTQLERKSRLVMKYGKNTLSLTQPIRNFRQNVVLIMMTCNKVVGVGTATGNDSMALGADDTDASILENEENTIYGMEKFPFDATNNAFIAPQNNIFDESFQPQSLVQPSSQFEALLGSMFNKEKTGQRKRSKTEYEGISSSNGTNNHTRVLDNLFVGIDSISTNFERIYNLMEKRKRERQRD</sequence>
<accession>A0AAD9TSR4</accession>
<dbReference type="PANTHER" id="PTHR47864">
    <property type="entry name" value="TRANSMEMBRANE PROTEIN"/>
    <property type="match status" value="1"/>
</dbReference>
<dbReference type="Proteomes" id="UP001280121">
    <property type="component" value="Unassembled WGS sequence"/>
</dbReference>
<gene>
    <name evidence="2" type="ORF">Ddye_023004</name>
</gene>
<dbReference type="AlphaFoldDB" id="A0AAD9TSR4"/>
<comment type="caution">
    <text evidence="2">The sequence shown here is derived from an EMBL/GenBank/DDBJ whole genome shotgun (WGS) entry which is preliminary data.</text>
</comment>
<evidence type="ECO:0000313" key="3">
    <source>
        <dbReference type="Proteomes" id="UP001280121"/>
    </source>
</evidence>
<feature type="region of interest" description="Disordered" evidence="1">
    <location>
        <begin position="134"/>
        <end position="154"/>
    </location>
</feature>
<protein>
    <submittedName>
        <fullName evidence="2">Uncharacterized protein</fullName>
    </submittedName>
</protein>
<name>A0AAD9TSR4_9ROSI</name>
<dbReference type="EMBL" id="JANJYI010000007">
    <property type="protein sequence ID" value="KAK2641241.1"/>
    <property type="molecule type" value="Genomic_DNA"/>
</dbReference>
<keyword evidence="3" id="KW-1185">Reference proteome</keyword>
<proteinExistence type="predicted"/>
<evidence type="ECO:0000256" key="1">
    <source>
        <dbReference type="SAM" id="MobiDB-lite"/>
    </source>
</evidence>
<dbReference type="PANTHER" id="PTHR47864:SF2">
    <property type="entry name" value="MYB_SANT-LIKE DNA-BINDING DOMAIN PROTEIN"/>
    <property type="match status" value="1"/>
</dbReference>
<organism evidence="2 3">
    <name type="scientific">Dipteronia dyeriana</name>
    <dbReference type="NCBI Taxonomy" id="168575"/>
    <lineage>
        <taxon>Eukaryota</taxon>
        <taxon>Viridiplantae</taxon>
        <taxon>Streptophyta</taxon>
        <taxon>Embryophyta</taxon>
        <taxon>Tracheophyta</taxon>
        <taxon>Spermatophyta</taxon>
        <taxon>Magnoliopsida</taxon>
        <taxon>eudicotyledons</taxon>
        <taxon>Gunneridae</taxon>
        <taxon>Pentapetalae</taxon>
        <taxon>rosids</taxon>
        <taxon>malvids</taxon>
        <taxon>Sapindales</taxon>
        <taxon>Sapindaceae</taxon>
        <taxon>Hippocastanoideae</taxon>
        <taxon>Acereae</taxon>
        <taxon>Dipteronia</taxon>
    </lineage>
</organism>
<evidence type="ECO:0000313" key="2">
    <source>
        <dbReference type="EMBL" id="KAK2641241.1"/>
    </source>
</evidence>